<evidence type="ECO:0000313" key="7">
    <source>
        <dbReference type="EMBL" id="GET38018.1"/>
    </source>
</evidence>
<keyword evidence="2 5" id="KW-0812">Transmembrane</keyword>
<protein>
    <submittedName>
        <fullName evidence="7">Sodium/hydrogen exchanger</fullName>
    </submittedName>
</protein>
<keyword evidence="8" id="KW-1185">Reference proteome</keyword>
<dbReference type="InterPro" id="IPR038770">
    <property type="entry name" value="Na+/solute_symporter_sf"/>
</dbReference>
<evidence type="ECO:0000256" key="3">
    <source>
        <dbReference type="ARBA" id="ARBA00022989"/>
    </source>
</evidence>
<gene>
    <name evidence="7" type="ORF">MiSe_27720</name>
</gene>
<feature type="domain" description="Cation/H+ exchanger transmembrane" evidence="6">
    <location>
        <begin position="21"/>
        <end position="76"/>
    </location>
</feature>
<dbReference type="Pfam" id="PF00999">
    <property type="entry name" value="Na_H_Exchanger"/>
    <property type="match status" value="1"/>
</dbReference>
<keyword evidence="3 5" id="KW-1133">Transmembrane helix</keyword>
<evidence type="ECO:0000313" key="8">
    <source>
        <dbReference type="Proteomes" id="UP001050975"/>
    </source>
</evidence>
<dbReference type="EMBL" id="BLAY01000038">
    <property type="protein sequence ID" value="GET38018.1"/>
    <property type="molecule type" value="Genomic_DNA"/>
</dbReference>
<evidence type="ECO:0000259" key="6">
    <source>
        <dbReference type="Pfam" id="PF00999"/>
    </source>
</evidence>
<dbReference type="Gene3D" id="1.20.1530.20">
    <property type="match status" value="1"/>
</dbReference>
<proteinExistence type="predicted"/>
<comment type="subcellular location">
    <subcellularLocation>
        <location evidence="1">Membrane</location>
        <topology evidence="1">Multi-pass membrane protein</topology>
    </subcellularLocation>
</comment>
<organism evidence="7 8">
    <name type="scientific">Microseira wollei NIES-4236</name>
    <dbReference type="NCBI Taxonomy" id="2530354"/>
    <lineage>
        <taxon>Bacteria</taxon>
        <taxon>Bacillati</taxon>
        <taxon>Cyanobacteriota</taxon>
        <taxon>Cyanophyceae</taxon>
        <taxon>Oscillatoriophycideae</taxon>
        <taxon>Aerosakkonematales</taxon>
        <taxon>Aerosakkonemataceae</taxon>
        <taxon>Microseira</taxon>
    </lineage>
</organism>
<feature type="transmembrane region" description="Helical" evidence="5">
    <location>
        <begin position="25"/>
        <end position="43"/>
    </location>
</feature>
<evidence type="ECO:0000256" key="5">
    <source>
        <dbReference type="SAM" id="Phobius"/>
    </source>
</evidence>
<name>A0AAV3X6R5_9CYAN</name>
<keyword evidence="4 5" id="KW-0472">Membrane</keyword>
<evidence type="ECO:0000256" key="2">
    <source>
        <dbReference type="ARBA" id="ARBA00022692"/>
    </source>
</evidence>
<evidence type="ECO:0000256" key="4">
    <source>
        <dbReference type="ARBA" id="ARBA00023136"/>
    </source>
</evidence>
<sequence length="131" mass="13828">MQCLQTTAGLSPTAAEATFKAQSEVISVLAELGAIILLFEIGLESNLKELIAVGIPATVVPCVGVAVPFALATAGLMITAACCRVRYRHPPNDFCARLASAKVVACRSKPTPLIYEQKNISAGKKLFLILE</sequence>
<feature type="transmembrane region" description="Helical" evidence="5">
    <location>
        <begin position="50"/>
        <end position="78"/>
    </location>
</feature>
<dbReference type="AlphaFoldDB" id="A0AAV3X6R5"/>
<dbReference type="Proteomes" id="UP001050975">
    <property type="component" value="Unassembled WGS sequence"/>
</dbReference>
<dbReference type="GO" id="GO:0015297">
    <property type="term" value="F:antiporter activity"/>
    <property type="evidence" value="ECO:0007669"/>
    <property type="project" value="InterPro"/>
</dbReference>
<dbReference type="InterPro" id="IPR006153">
    <property type="entry name" value="Cation/H_exchanger_TM"/>
</dbReference>
<reference evidence="7" key="1">
    <citation type="submission" date="2019-10" db="EMBL/GenBank/DDBJ databases">
        <title>Draft genome sequece of Microseira wollei NIES-4236.</title>
        <authorList>
            <person name="Yamaguchi H."/>
            <person name="Suzuki S."/>
            <person name="Kawachi M."/>
        </authorList>
    </citation>
    <scope>NUCLEOTIDE SEQUENCE</scope>
    <source>
        <strain evidence="7">NIES-4236</strain>
    </source>
</reference>
<accession>A0AAV3X6R5</accession>
<comment type="caution">
    <text evidence="7">The sequence shown here is derived from an EMBL/GenBank/DDBJ whole genome shotgun (WGS) entry which is preliminary data.</text>
</comment>
<dbReference type="GO" id="GO:0016020">
    <property type="term" value="C:membrane"/>
    <property type="evidence" value="ECO:0007669"/>
    <property type="project" value="UniProtKB-SubCell"/>
</dbReference>
<dbReference type="GO" id="GO:1902600">
    <property type="term" value="P:proton transmembrane transport"/>
    <property type="evidence" value="ECO:0007669"/>
    <property type="project" value="InterPro"/>
</dbReference>
<evidence type="ECO:0000256" key="1">
    <source>
        <dbReference type="ARBA" id="ARBA00004141"/>
    </source>
</evidence>